<keyword evidence="2" id="KW-1185">Reference proteome</keyword>
<evidence type="ECO:0000313" key="2">
    <source>
        <dbReference type="Proteomes" id="UP000276309"/>
    </source>
</evidence>
<dbReference type="AlphaFoldDB" id="A0A3G2L8L4"/>
<dbReference type="OrthoDB" id="7403807at2"/>
<protein>
    <submittedName>
        <fullName evidence="1">Uncharacterized protein</fullName>
    </submittedName>
</protein>
<dbReference type="Proteomes" id="UP000276309">
    <property type="component" value="Chromosome"/>
</dbReference>
<accession>A0A3G2L8L4</accession>
<reference evidence="1 2" key="1">
    <citation type="submission" date="2018-08" db="EMBL/GenBank/DDBJ databases">
        <title>The reduced genetic potential of extracellular carbohydrate catabolism in Euzebyella marina RN62, a Flavobacteriia bacterium isolated from the hadal water.</title>
        <authorList>
            <person name="Xue C."/>
        </authorList>
    </citation>
    <scope>NUCLEOTIDE SEQUENCE [LARGE SCALE GENOMIC DNA]</scope>
    <source>
        <strain evidence="1 2">RN62</strain>
    </source>
</reference>
<dbReference type="RefSeq" id="WP_121849546.1">
    <property type="nucleotide sequence ID" value="NZ_CP032050.1"/>
</dbReference>
<dbReference type="KEGG" id="emar:D1013_14650"/>
<proteinExistence type="predicted"/>
<gene>
    <name evidence="1" type="ORF">D1013_14650</name>
</gene>
<evidence type="ECO:0000313" key="1">
    <source>
        <dbReference type="EMBL" id="AYN68533.1"/>
    </source>
</evidence>
<dbReference type="EMBL" id="CP032050">
    <property type="protein sequence ID" value="AYN68533.1"/>
    <property type="molecule type" value="Genomic_DNA"/>
</dbReference>
<name>A0A3G2L8L4_9FLAO</name>
<organism evidence="1 2">
    <name type="scientific">Euzebyella marina</name>
    <dbReference type="NCBI Taxonomy" id="1761453"/>
    <lineage>
        <taxon>Bacteria</taxon>
        <taxon>Pseudomonadati</taxon>
        <taxon>Bacteroidota</taxon>
        <taxon>Flavobacteriia</taxon>
        <taxon>Flavobacteriales</taxon>
        <taxon>Flavobacteriaceae</taxon>
        <taxon>Euzebyella</taxon>
    </lineage>
</organism>
<sequence length="284" mass="31621">MKLMGSLSIIGWSLILVASSKSPITGQYEMAGRLDPSKDLLLAQFDCKTDVDDLHTVAAFKSLLSQTQYSDIKHHAVAGTYGEQEGLYVPPNSLFELAFGSNWTDAHANFDQAVIKVKNIASQTLAKGGNIWIAEAGQSDFSAALVKKILQENPKLDAKIRIHIVQHSEWNEEVTNKENLAYVKKNCKYHKIADGNAVGNGTPGFRTESFTDWEEKIGDKQLLTLWQHAVELGNRYNGKENRYNNEAITKGGLDFSDLSETCWILGLENISDTKDFFNTFLTIN</sequence>